<dbReference type="AlphaFoldDB" id="A0A2L0ET81"/>
<dbReference type="SUPFAM" id="SSF53335">
    <property type="entry name" value="S-adenosyl-L-methionine-dependent methyltransferases"/>
    <property type="match status" value="1"/>
</dbReference>
<evidence type="ECO:0000256" key="1">
    <source>
        <dbReference type="ARBA" id="ARBA00022603"/>
    </source>
</evidence>
<evidence type="ECO:0000256" key="3">
    <source>
        <dbReference type="ARBA" id="ARBA00022691"/>
    </source>
</evidence>
<gene>
    <name evidence="5" type="primary">smtA</name>
    <name evidence="5" type="ORF">SOCE26_039330</name>
</gene>
<accession>A0A2L0ET81</accession>
<dbReference type="Pfam" id="PF13649">
    <property type="entry name" value="Methyltransf_25"/>
    <property type="match status" value="1"/>
</dbReference>
<evidence type="ECO:0000256" key="2">
    <source>
        <dbReference type="ARBA" id="ARBA00022679"/>
    </source>
</evidence>
<dbReference type="Proteomes" id="UP000238348">
    <property type="component" value="Chromosome"/>
</dbReference>
<sequence>MSEAHQPNRDQAALWNDASGPIWVEMQEVLDGMLAPLAAPLMEEAFPGEGGRVLDIGCGAGATALSMARRLGPTGLCLGVDISGPLVAAARARAAAEGLTSAAFVQADAQTYGFEPGYFDAVISRFGVMFFDDPAAAFANIRRAARRNAKLSFVAWRSPAENPFMTAAARAAAPLLPHLPAPDPDAPGQFAFADRDRVQRILDVSGWTAVDIRPIEVPSGVAEKDLLAYVTKLGPVGLALRDEDEPTRARTVEAVRAAFEPYVRDGAASFTAACWLVSARA</sequence>
<proteinExistence type="predicted"/>
<keyword evidence="1 5" id="KW-0489">Methyltransferase</keyword>
<dbReference type="RefSeq" id="WP_104981309.1">
    <property type="nucleotide sequence ID" value="NZ_CP012673.1"/>
</dbReference>
<dbReference type="InterPro" id="IPR029063">
    <property type="entry name" value="SAM-dependent_MTases_sf"/>
</dbReference>
<dbReference type="EMBL" id="CP012673">
    <property type="protein sequence ID" value="AUX42500.1"/>
    <property type="molecule type" value="Genomic_DNA"/>
</dbReference>
<evidence type="ECO:0000313" key="5">
    <source>
        <dbReference type="EMBL" id="AUX42500.1"/>
    </source>
</evidence>
<reference evidence="5 6" key="1">
    <citation type="submission" date="2015-09" db="EMBL/GenBank/DDBJ databases">
        <title>Sorangium comparison.</title>
        <authorList>
            <person name="Zaburannyi N."/>
            <person name="Bunk B."/>
            <person name="Overmann J."/>
            <person name="Mueller R."/>
        </authorList>
    </citation>
    <scope>NUCLEOTIDE SEQUENCE [LARGE SCALE GENOMIC DNA]</scope>
    <source>
        <strain evidence="5 6">So ce26</strain>
    </source>
</reference>
<dbReference type="GO" id="GO:0008168">
    <property type="term" value="F:methyltransferase activity"/>
    <property type="evidence" value="ECO:0007669"/>
    <property type="project" value="UniProtKB-KW"/>
</dbReference>
<name>A0A2L0ET81_SORCE</name>
<dbReference type="PANTHER" id="PTHR43464:SF19">
    <property type="entry name" value="UBIQUINONE BIOSYNTHESIS O-METHYLTRANSFERASE, MITOCHONDRIAL"/>
    <property type="match status" value="1"/>
</dbReference>
<dbReference type="InterPro" id="IPR041698">
    <property type="entry name" value="Methyltransf_25"/>
</dbReference>
<dbReference type="GO" id="GO:0032259">
    <property type="term" value="P:methylation"/>
    <property type="evidence" value="ECO:0007669"/>
    <property type="project" value="UniProtKB-KW"/>
</dbReference>
<dbReference type="CDD" id="cd02440">
    <property type="entry name" value="AdoMet_MTases"/>
    <property type="match status" value="1"/>
</dbReference>
<keyword evidence="3" id="KW-0949">S-adenosyl-L-methionine</keyword>
<protein>
    <submittedName>
        <fullName evidence="5">SAM-dependent methyltransferase</fullName>
    </submittedName>
</protein>
<evidence type="ECO:0000259" key="4">
    <source>
        <dbReference type="Pfam" id="PF13649"/>
    </source>
</evidence>
<dbReference type="Gene3D" id="3.40.50.150">
    <property type="entry name" value="Vaccinia Virus protein VP39"/>
    <property type="match status" value="1"/>
</dbReference>
<organism evidence="5 6">
    <name type="scientific">Sorangium cellulosum</name>
    <name type="common">Polyangium cellulosum</name>
    <dbReference type="NCBI Taxonomy" id="56"/>
    <lineage>
        <taxon>Bacteria</taxon>
        <taxon>Pseudomonadati</taxon>
        <taxon>Myxococcota</taxon>
        <taxon>Polyangia</taxon>
        <taxon>Polyangiales</taxon>
        <taxon>Polyangiaceae</taxon>
        <taxon>Sorangium</taxon>
    </lineage>
</organism>
<evidence type="ECO:0000313" key="6">
    <source>
        <dbReference type="Proteomes" id="UP000238348"/>
    </source>
</evidence>
<dbReference type="OrthoDB" id="9777638at2"/>
<feature type="domain" description="Methyltransferase" evidence="4">
    <location>
        <begin position="53"/>
        <end position="146"/>
    </location>
</feature>
<dbReference type="PANTHER" id="PTHR43464">
    <property type="entry name" value="METHYLTRANSFERASE"/>
    <property type="match status" value="1"/>
</dbReference>
<keyword evidence="2 5" id="KW-0808">Transferase</keyword>